<name>A0A932AA11_9BACT</name>
<evidence type="ECO:0000313" key="2">
    <source>
        <dbReference type="Proteomes" id="UP000779809"/>
    </source>
</evidence>
<protein>
    <submittedName>
        <fullName evidence="1">Uncharacterized protein</fullName>
    </submittedName>
</protein>
<organism evidence="1 2">
    <name type="scientific">Candidatus Korobacter versatilis</name>
    <dbReference type="NCBI Taxonomy" id="658062"/>
    <lineage>
        <taxon>Bacteria</taxon>
        <taxon>Pseudomonadati</taxon>
        <taxon>Acidobacteriota</taxon>
        <taxon>Terriglobia</taxon>
        <taxon>Terriglobales</taxon>
        <taxon>Candidatus Korobacteraceae</taxon>
        <taxon>Candidatus Korobacter</taxon>
    </lineage>
</organism>
<accession>A0A932AA11</accession>
<comment type="caution">
    <text evidence="1">The sequence shown here is derived from an EMBL/GenBank/DDBJ whole genome shotgun (WGS) entry which is preliminary data.</text>
</comment>
<sequence length="339" mass="36314">MNVLRGCSSRIYLAIVIFLLSSSGFAQIVSGFGFSCRDMEVDGLAMCSAGAVCSPGNVSEVLAVSVFVDVRCPNNPVVNEAQTDAAVLGTQLSGTSKATTVFYGRLHSRHTEVSDCYRSTTMTSDFIDPQACYPPPPVPRGGGGCNSDEFIAGCNFDPNSPIIIDMAADGIQLTSAANGVPFDLRGDGTLLHLAWTAPGSDAGFLALDRNGNGRIEDGRELFGNYTLQDPSGAPNGFLALARYDLSENGGNGDGTIDQSDNVFSTLRFWRDSNHDGVSQPDELLPLQRVGIQSVSLEFKMSARRDRFGNMFRYRSTVKVLNPNGATIDRNAYDVFLGTE</sequence>
<gene>
    <name evidence="1" type="ORF">HYX28_06355</name>
</gene>
<dbReference type="Proteomes" id="UP000779809">
    <property type="component" value="Unassembled WGS sequence"/>
</dbReference>
<proteinExistence type="predicted"/>
<dbReference type="EMBL" id="JACPNR010000008">
    <property type="protein sequence ID" value="MBI2678384.1"/>
    <property type="molecule type" value="Genomic_DNA"/>
</dbReference>
<evidence type="ECO:0000313" key="1">
    <source>
        <dbReference type="EMBL" id="MBI2678384.1"/>
    </source>
</evidence>
<dbReference type="PANTHER" id="PTHR39431:SF1">
    <property type="entry name" value="FRPA_C-RELATED PROTEIN"/>
    <property type="match status" value="1"/>
</dbReference>
<reference evidence="1" key="1">
    <citation type="submission" date="2020-07" db="EMBL/GenBank/DDBJ databases">
        <title>Huge and variable diversity of episymbiotic CPR bacteria and DPANN archaea in groundwater ecosystems.</title>
        <authorList>
            <person name="He C.Y."/>
            <person name="Keren R."/>
            <person name="Whittaker M."/>
            <person name="Farag I.F."/>
            <person name="Doudna J."/>
            <person name="Cate J.H.D."/>
            <person name="Banfield J.F."/>
        </authorList>
    </citation>
    <scope>NUCLEOTIDE SEQUENCE</scope>
    <source>
        <strain evidence="1">NC_groundwater_580_Pr5_B-0.1um_64_19</strain>
    </source>
</reference>
<dbReference type="AlphaFoldDB" id="A0A932AA11"/>
<dbReference type="PANTHER" id="PTHR39431">
    <property type="entry name" value="FRPA/C-RELATED PROTEIN"/>
    <property type="match status" value="1"/>
</dbReference>